<evidence type="ECO:0000313" key="3">
    <source>
        <dbReference type="Proteomes" id="UP000327468"/>
    </source>
</evidence>
<dbReference type="GO" id="GO:0045333">
    <property type="term" value="P:cellular respiration"/>
    <property type="evidence" value="ECO:0007669"/>
    <property type="project" value="TreeGrafter"/>
</dbReference>
<gene>
    <name evidence="2" type="ORF">PHYPO_G00132210</name>
</gene>
<name>A0A5N5KK06_PANHP</name>
<dbReference type="PROSITE" id="PS51808">
    <property type="entry name" value="CHCH"/>
    <property type="match status" value="1"/>
</dbReference>
<sequence>MEKNINNFSPPLSGYCTDLNKKPSSNRTHTAASAYASTQVHDDTSASNMQAAMDITAKFCQKEMEEYGACVASNPAAWQEQCHHLKVKVAQCTSSHPVIRKIRTDCAGEFSEFERCLRENQSSAQACSPHVARFLTCANTVDIKGLVNPESQPT</sequence>
<dbReference type="Proteomes" id="UP000327468">
    <property type="component" value="Chromosome 23"/>
</dbReference>
<dbReference type="Pfam" id="PF16860">
    <property type="entry name" value="CX9C"/>
    <property type="match status" value="1"/>
</dbReference>
<comment type="caution">
    <text evidence="2">The sequence shown here is derived from an EMBL/GenBank/DDBJ whole genome shotgun (WGS) entry which is preliminary data.</text>
</comment>
<reference evidence="2 3" key="1">
    <citation type="submission" date="2019-06" db="EMBL/GenBank/DDBJ databases">
        <title>A chromosome-scale genome assembly of the striped catfish, Pangasianodon hypophthalmus.</title>
        <authorList>
            <person name="Wen M."/>
            <person name="Zahm M."/>
            <person name="Roques C."/>
            <person name="Cabau C."/>
            <person name="Klopp C."/>
            <person name="Donnadieu C."/>
            <person name="Jouanno E."/>
            <person name="Avarre J.-C."/>
            <person name="Campet M."/>
            <person name="Ha T.T.T."/>
            <person name="Dugue R."/>
            <person name="Lampietro C."/>
            <person name="Louis A."/>
            <person name="Herpin A."/>
            <person name="Echchiki A."/>
            <person name="Berthelot C."/>
            <person name="Parey E."/>
            <person name="Roest-Crollius H."/>
            <person name="Braasch I."/>
            <person name="Postlethwait J."/>
            <person name="Bobe J."/>
            <person name="Montfort J."/>
            <person name="Bouchez O."/>
            <person name="Begum T."/>
            <person name="Schartl M."/>
            <person name="Guiguen Y."/>
        </authorList>
    </citation>
    <scope>NUCLEOTIDE SEQUENCE [LARGE SCALE GENOMIC DNA]</scope>
    <source>
        <strain evidence="2 3">Indonesia</strain>
        <tissue evidence="2">Blood</tissue>
    </source>
</reference>
<evidence type="ECO:0000259" key="1">
    <source>
        <dbReference type="Pfam" id="PF16860"/>
    </source>
</evidence>
<keyword evidence="3" id="KW-1185">Reference proteome</keyword>
<dbReference type="GO" id="GO:0005758">
    <property type="term" value="C:mitochondrial intermembrane space"/>
    <property type="evidence" value="ECO:0007669"/>
    <property type="project" value="TreeGrafter"/>
</dbReference>
<dbReference type="InterPro" id="IPR031731">
    <property type="entry name" value="CX9C"/>
</dbReference>
<accession>A0A5N5KK06</accession>
<evidence type="ECO:0000313" key="2">
    <source>
        <dbReference type="EMBL" id="KAB5530684.1"/>
    </source>
</evidence>
<proteinExistence type="predicted"/>
<dbReference type="PANTHER" id="PTHR47106">
    <property type="entry name" value="COILED-COIL-HELIX-COILED-COIL-HELIX DOMAIN-CONTAINING PROTEIN 5"/>
    <property type="match status" value="1"/>
</dbReference>
<dbReference type="AlphaFoldDB" id="A0A5N5KK06"/>
<dbReference type="InterPro" id="IPR052848">
    <property type="entry name" value="CHCH_domain-containing_protein"/>
</dbReference>
<protein>
    <recommendedName>
        <fullName evidence="1">IMS import disulfide relay-system CHCH-CHCH-like Cx9C domain-containing protein</fullName>
    </recommendedName>
</protein>
<organism evidence="2 3">
    <name type="scientific">Pangasianodon hypophthalmus</name>
    <name type="common">Striped catfish</name>
    <name type="synonym">Helicophagus hypophthalmus</name>
    <dbReference type="NCBI Taxonomy" id="310915"/>
    <lineage>
        <taxon>Eukaryota</taxon>
        <taxon>Metazoa</taxon>
        <taxon>Chordata</taxon>
        <taxon>Craniata</taxon>
        <taxon>Vertebrata</taxon>
        <taxon>Euteleostomi</taxon>
        <taxon>Actinopterygii</taxon>
        <taxon>Neopterygii</taxon>
        <taxon>Teleostei</taxon>
        <taxon>Ostariophysi</taxon>
        <taxon>Siluriformes</taxon>
        <taxon>Pangasiidae</taxon>
        <taxon>Pangasianodon</taxon>
    </lineage>
</organism>
<dbReference type="EMBL" id="VFJC01000024">
    <property type="protein sequence ID" value="KAB5530684.1"/>
    <property type="molecule type" value="Genomic_DNA"/>
</dbReference>
<dbReference type="PANTHER" id="PTHR47106:SF1">
    <property type="entry name" value="COILED-COIL-HELIX-COILED-COIL-HELIX DOMAIN-CONTAINING PROTEIN 5"/>
    <property type="match status" value="1"/>
</dbReference>
<feature type="domain" description="IMS import disulfide relay-system CHCH-CHCH-like Cx9C" evidence="1">
    <location>
        <begin position="53"/>
        <end position="97"/>
    </location>
</feature>
<dbReference type="Gene3D" id="1.10.287.2900">
    <property type="match status" value="2"/>
</dbReference>